<sequence length="10" mass="1151">MSPRSIFVTN</sequence>
<organism evidence="1">
    <name type="scientific">Anguilla anguilla</name>
    <name type="common">European freshwater eel</name>
    <name type="synonym">Muraena anguilla</name>
    <dbReference type="NCBI Taxonomy" id="7936"/>
    <lineage>
        <taxon>Eukaryota</taxon>
        <taxon>Metazoa</taxon>
        <taxon>Chordata</taxon>
        <taxon>Craniata</taxon>
        <taxon>Vertebrata</taxon>
        <taxon>Euteleostomi</taxon>
        <taxon>Actinopterygii</taxon>
        <taxon>Neopterygii</taxon>
        <taxon>Teleostei</taxon>
        <taxon>Anguilliformes</taxon>
        <taxon>Anguillidae</taxon>
        <taxon>Anguilla</taxon>
    </lineage>
</organism>
<reference evidence="1" key="1">
    <citation type="submission" date="2014-11" db="EMBL/GenBank/DDBJ databases">
        <authorList>
            <person name="Amaro Gonzalez C."/>
        </authorList>
    </citation>
    <scope>NUCLEOTIDE SEQUENCE</scope>
</reference>
<name>A0A0E9TC05_ANGAN</name>
<dbReference type="EMBL" id="GBXM01049551">
    <property type="protein sequence ID" value="JAH59026.1"/>
    <property type="molecule type" value="Transcribed_RNA"/>
</dbReference>
<proteinExistence type="predicted"/>
<accession>A0A0E9TC05</accession>
<protein>
    <submittedName>
        <fullName evidence="1">Uncharacterized protein</fullName>
    </submittedName>
</protein>
<dbReference type="EMBL" id="GBXM01058152">
    <property type="protein sequence ID" value="JAH50425.1"/>
    <property type="molecule type" value="Transcribed_RNA"/>
</dbReference>
<reference evidence="1" key="2">
    <citation type="journal article" date="2015" name="Fish Shellfish Immunol.">
        <title>Early steps in the European eel (Anguilla anguilla)-Vibrio vulnificus interaction in the gills: Role of the RtxA13 toxin.</title>
        <authorList>
            <person name="Callol A."/>
            <person name="Pajuelo D."/>
            <person name="Ebbesson L."/>
            <person name="Teles M."/>
            <person name="MacKenzie S."/>
            <person name="Amaro C."/>
        </authorList>
    </citation>
    <scope>NUCLEOTIDE SEQUENCE</scope>
</reference>
<evidence type="ECO:0000313" key="1">
    <source>
        <dbReference type="EMBL" id="JAH50425.1"/>
    </source>
</evidence>